<dbReference type="Gene3D" id="3.90.1580.10">
    <property type="entry name" value="paralog of FGE (formylglycine-generating enzyme)"/>
    <property type="match status" value="1"/>
</dbReference>
<dbReference type="PANTHER" id="PTHR23150">
    <property type="entry name" value="SULFATASE MODIFYING FACTOR 1, 2"/>
    <property type="match status" value="1"/>
</dbReference>
<feature type="signal peptide" evidence="1">
    <location>
        <begin position="1"/>
        <end position="18"/>
    </location>
</feature>
<gene>
    <name evidence="3" type="ORF">GTP44_21865</name>
</gene>
<comment type="caution">
    <text evidence="3">The sequence shown here is derived from an EMBL/GenBank/DDBJ whole genome shotgun (WGS) entry which is preliminary data.</text>
</comment>
<dbReference type="PANTHER" id="PTHR23150:SF19">
    <property type="entry name" value="FORMYLGLYCINE-GENERATING ENZYME"/>
    <property type="match status" value="1"/>
</dbReference>
<reference evidence="3 4" key="1">
    <citation type="submission" date="2019-12" db="EMBL/GenBank/DDBJ databases">
        <title>Novel species isolated from a subtropical stream in China.</title>
        <authorList>
            <person name="Lu H."/>
        </authorList>
    </citation>
    <scope>NUCLEOTIDE SEQUENCE [LARGE SCALE GENOMIC DNA]</scope>
    <source>
        <strain evidence="3 4">FT50W</strain>
    </source>
</reference>
<dbReference type="InterPro" id="IPR016187">
    <property type="entry name" value="CTDL_fold"/>
</dbReference>
<name>A0A6L8MRC2_9BURK</name>
<dbReference type="InterPro" id="IPR051043">
    <property type="entry name" value="Sulfatase_Mod_Factor_Kinase"/>
</dbReference>
<keyword evidence="1" id="KW-0732">Signal</keyword>
<evidence type="ECO:0000313" key="3">
    <source>
        <dbReference type="EMBL" id="MYM84585.1"/>
    </source>
</evidence>
<dbReference type="GO" id="GO:0120147">
    <property type="term" value="F:formylglycine-generating oxidase activity"/>
    <property type="evidence" value="ECO:0007669"/>
    <property type="project" value="TreeGrafter"/>
</dbReference>
<evidence type="ECO:0000256" key="1">
    <source>
        <dbReference type="SAM" id="SignalP"/>
    </source>
</evidence>
<dbReference type="Proteomes" id="UP000474565">
    <property type="component" value="Unassembled WGS sequence"/>
</dbReference>
<evidence type="ECO:0000313" key="4">
    <source>
        <dbReference type="Proteomes" id="UP000474565"/>
    </source>
</evidence>
<dbReference type="Pfam" id="PF03781">
    <property type="entry name" value="FGE-sulfatase"/>
    <property type="match status" value="1"/>
</dbReference>
<dbReference type="EMBL" id="WWCP01000035">
    <property type="protein sequence ID" value="MYM84585.1"/>
    <property type="molecule type" value="Genomic_DNA"/>
</dbReference>
<evidence type="ECO:0000259" key="2">
    <source>
        <dbReference type="Pfam" id="PF03781"/>
    </source>
</evidence>
<feature type="chain" id="PRO_5026837680" evidence="1">
    <location>
        <begin position="19"/>
        <end position="298"/>
    </location>
</feature>
<sequence length="298" mass="31661">MKAPILALSIAVACSVTASGAASGSGPVQQSDIGARLDSALADVCVTPRPSAEGDTGGGSGGGVEYRAIAGGPLRSVLPADGVAADAQVQPYQLRSRLVTNREFKAFLQTSTMWRRGQAPALFTAPGYLSAIDGADDEAPVIQVSWYAAQAYCASEQARLPRWYEWEFAAKADATQADARDDDAWLSNILRWYADAGKAPPGRVASTPANYYGVHDMHGLVWEWVEDYSGLFVNADSRSSVEKKQLDYCGGAAVSLQDRRNYAVLMRLALLSAMEARQGGANLGFRCARDSTDQGATP</sequence>
<proteinExistence type="predicted"/>
<dbReference type="InterPro" id="IPR005532">
    <property type="entry name" value="SUMF_dom"/>
</dbReference>
<dbReference type="InterPro" id="IPR042095">
    <property type="entry name" value="SUMF_sf"/>
</dbReference>
<organism evidence="3 4">
    <name type="scientific">Duganella lactea</name>
    <dbReference type="NCBI Taxonomy" id="2692173"/>
    <lineage>
        <taxon>Bacteria</taxon>
        <taxon>Pseudomonadati</taxon>
        <taxon>Pseudomonadota</taxon>
        <taxon>Betaproteobacteria</taxon>
        <taxon>Burkholderiales</taxon>
        <taxon>Oxalobacteraceae</taxon>
        <taxon>Telluria group</taxon>
        <taxon>Duganella</taxon>
    </lineage>
</organism>
<feature type="domain" description="Sulfatase-modifying factor enzyme-like" evidence="2">
    <location>
        <begin position="75"/>
        <end position="289"/>
    </location>
</feature>
<accession>A0A6L8MRC2</accession>
<dbReference type="SUPFAM" id="SSF56436">
    <property type="entry name" value="C-type lectin-like"/>
    <property type="match status" value="1"/>
</dbReference>
<protein>
    <submittedName>
        <fullName evidence="3">SUMF1/EgtB/PvdO family nonheme iron enzyme</fullName>
    </submittedName>
</protein>
<dbReference type="AlphaFoldDB" id="A0A6L8MRC2"/>